<dbReference type="RefSeq" id="WP_406855243.1">
    <property type="nucleotide sequence ID" value="NZ_CP157484.1"/>
</dbReference>
<dbReference type="AlphaFoldDB" id="A0AAU7JDD8"/>
<dbReference type="EMBL" id="CP157484">
    <property type="protein sequence ID" value="XBO38407.1"/>
    <property type="molecule type" value="Genomic_DNA"/>
</dbReference>
<organism evidence="3">
    <name type="scientific">Alsobacter sp. KACC 23698</name>
    <dbReference type="NCBI Taxonomy" id="3149229"/>
    <lineage>
        <taxon>Bacteria</taxon>
        <taxon>Pseudomonadati</taxon>
        <taxon>Pseudomonadota</taxon>
        <taxon>Alphaproteobacteria</taxon>
        <taxon>Hyphomicrobiales</taxon>
        <taxon>Alsobacteraceae</taxon>
        <taxon>Alsobacter</taxon>
    </lineage>
</organism>
<protein>
    <submittedName>
        <fullName evidence="3">SGNH/GDSL hydrolase family protein</fullName>
    </submittedName>
</protein>
<name>A0AAU7JDD8_9HYPH</name>
<dbReference type="CDD" id="cd01830">
    <property type="entry name" value="XynE_like"/>
    <property type="match status" value="1"/>
</dbReference>
<feature type="domain" description="SGNH hydrolase-type esterase" evidence="2">
    <location>
        <begin position="201"/>
        <end position="396"/>
    </location>
</feature>
<feature type="signal peptide" evidence="1">
    <location>
        <begin position="1"/>
        <end position="22"/>
    </location>
</feature>
<dbReference type="Pfam" id="PF13472">
    <property type="entry name" value="Lipase_GDSL_2"/>
    <property type="match status" value="1"/>
</dbReference>
<feature type="chain" id="PRO_5043930115" evidence="1">
    <location>
        <begin position="23"/>
        <end position="411"/>
    </location>
</feature>
<dbReference type="PANTHER" id="PTHR43784">
    <property type="entry name" value="GDSL-LIKE LIPASE/ACYLHYDROLASE, PUTATIVE (AFU_ORTHOLOGUE AFUA_2G00820)-RELATED"/>
    <property type="match status" value="1"/>
</dbReference>
<reference evidence="3" key="1">
    <citation type="submission" date="2024-05" db="EMBL/GenBank/DDBJ databases">
        <authorList>
            <person name="Kim S."/>
            <person name="Heo J."/>
            <person name="Choi H."/>
            <person name="Choi Y."/>
            <person name="Kwon S.-W."/>
            <person name="Kim Y."/>
        </authorList>
    </citation>
    <scope>NUCLEOTIDE SEQUENCE</scope>
    <source>
        <strain evidence="3">KACC 23698</strain>
    </source>
</reference>
<sequence length="411" mass="42811">MLQSRLAIAAILLAAAASPAAAGVWTATWAASPEATWGAKLPLPTRIPATLADATVRQVARIALGGDGLRIEISNRYGPEPLQIGSAHVAAAFGGGAIDPKTDHAVRFGGSAKVSVPPGQAVVSDPVDLSVADLAKVAVSLYLPKETPLATFHWDGKETAYVARGDHGAAEKISPESTLEARLFLTAIHVERPQSTAVVAAFGDSITDGDGVSVDGDRRWPDILAERLAPQGVSVINAGISGARLLKPGMGEAGLDRFDRDVLAQPGIRSVIVMMGTNDLAWGETPFDPHSAPFLPAAIEDGYRKLVARAHARGVRIVGATITPFEGAFAGTPIANFWNPAKNRVRLAVNEWIRTSGTFDAVLDFDAVARDPNDVSKLRADVDSGDHLHPGDAGNAVVAEGIDLGAVLGAR</sequence>
<dbReference type="InterPro" id="IPR036514">
    <property type="entry name" value="SGNH_hydro_sf"/>
</dbReference>
<dbReference type="InterPro" id="IPR013830">
    <property type="entry name" value="SGNH_hydro"/>
</dbReference>
<keyword evidence="1" id="KW-0732">Signal</keyword>
<evidence type="ECO:0000313" key="3">
    <source>
        <dbReference type="EMBL" id="XBO38407.1"/>
    </source>
</evidence>
<dbReference type="InterPro" id="IPR053140">
    <property type="entry name" value="GDSL_Rv0518-like"/>
</dbReference>
<dbReference type="GO" id="GO:0016788">
    <property type="term" value="F:hydrolase activity, acting on ester bonds"/>
    <property type="evidence" value="ECO:0007669"/>
    <property type="project" value="UniProtKB-ARBA"/>
</dbReference>
<dbReference type="Gene3D" id="3.40.50.1110">
    <property type="entry name" value="SGNH hydrolase"/>
    <property type="match status" value="1"/>
</dbReference>
<evidence type="ECO:0000256" key="1">
    <source>
        <dbReference type="SAM" id="SignalP"/>
    </source>
</evidence>
<dbReference type="SUPFAM" id="SSF52266">
    <property type="entry name" value="SGNH hydrolase"/>
    <property type="match status" value="1"/>
</dbReference>
<keyword evidence="3" id="KW-0378">Hydrolase</keyword>
<evidence type="ECO:0000259" key="2">
    <source>
        <dbReference type="Pfam" id="PF13472"/>
    </source>
</evidence>
<proteinExistence type="predicted"/>
<accession>A0AAU7JDD8</accession>
<gene>
    <name evidence="3" type="ORF">ABEG18_22320</name>
</gene>
<dbReference type="PANTHER" id="PTHR43784:SF2">
    <property type="entry name" value="GDSL-LIKE LIPASE_ACYLHYDROLASE, PUTATIVE (AFU_ORTHOLOGUE AFUA_2G00820)-RELATED"/>
    <property type="match status" value="1"/>
</dbReference>